<dbReference type="AlphaFoldDB" id="A0A8H5F029"/>
<proteinExistence type="predicted"/>
<comment type="caution">
    <text evidence="1">The sequence shown here is derived from an EMBL/GenBank/DDBJ whole genome shotgun (WGS) entry which is preliminary data.</text>
</comment>
<sequence length="334" mass="37345">MLFKIVPVRHVHSSIISPSLNLLYSATTCSVSTATTVLHHQHTEIAPSHTTVHLPHAPHPSGHGTRAVCYSTTRRLLYTPHRTTPLYTTKHRLDIETNPRASKLKLNPASASSIGRSAREPWARSAPEAFTDRDRRRLSRLFALRTPPPCPSLSPAPRRLRIVMEEEEEDTPSAADSISSYLIASHHHTPLPASPPRRRYRLPWAVPSRLADTPSDTHRVSSLLFASIGISFLPIAAPMRWGYARPPHIEQPMFRRCGSSSPVISSRLIEVKIATRKWGWTNEGRRWVADTPELPEYLSHVNNIRALALRSVGWTAEVGRHDANRQRQSAPAAA</sequence>
<organism evidence="1 2">
    <name type="scientific">Psilocybe cf. subviscida</name>
    <dbReference type="NCBI Taxonomy" id="2480587"/>
    <lineage>
        <taxon>Eukaryota</taxon>
        <taxon>Fungi</taxon>
        <taxon>Dikarya</taxon>
        <taxon>Basidiomycota</taxon>
        <taxon>Agaricomycotina</taxon>
        <taxon>Agaricomycetes</taxon>
        <taxon>Agaricomycetidae</taxon>
        <taxon>Agaricales</taxon>
        <taxon>Agaricineae</taxon>
        <taxon>Strophariaceae</taxon>
        <taxon>Psilocybe</taxon>
    </lineage>
</organism>
<keyword evidence="2" id="KW-1185">Reference proteome</keyword>
<evidence type="ECO:0000313" key="2">
    <source>
        <dbReference type="Proteomes" id="UP000567179"/>
    </source>
</evidence>
<gene>
    <name evidence="1" type="ORF">D9619_011042</name>
</gene>
<name>A0A8H5F029_9AGAR</name>
<reference evidence="1 2" key="1">
    <citation type="journal article" date="2020" name="ISME J.">
        <title>Uncovering the hidden diversity of litter-decomposition mechanisms in mushroom-forming fungi.</title>
        <authorList>
            <person name="Floudas D."/>
            <person name="Bentzer J."/>
            <person name="Ahren D."/>
            <person name="Johansson T."/>
            <person name="Persson P."/>
            <person name="Tunlid A."/>
        </authorList>
    </citation>
    <scope>NUCLEOTIDE SEQUENCE [LARGE SCALE GENOMIC DNA]</scope>
    <source>
        <strain evidence="1 2">CBS 101986</strain>
    </source>
</reference>
<accession>A0A8H5F029</accession>
<dbReference type="Proteomes" id="UP000567179">
    <property type="component" value="Unassembled WGS sequence"/>
</dbReference>
<dbReference type="EMBL" id="JAACJJ010000030">
    <property type="protein sequence ID" value="KAF5318734.1"/>
    <property type="molecule type" value="Genomic_DNA"/>
</dbReference>
<evidence type="ECO:0000313" key="1">
    <source>
        <dbReference type="EMBL" id="KAF5318734.1"/>
    </source>
</evidence>
<protein>
    <submittedName>
        <fullName evidence="1">Uncharacterized protein</fullName>
    </submittedName>
</protein>